<dbReference type="Proteomes" id="UP000631114">
    <property type="component" value="Unassembled WGS sequence"/>
</dbReference>
<evidence type="ECO:0000313" key="8">
    <source>
        <dbReference type="Proteomes" id="UP000631114"/>
    </source>
</evidence>
<dbReference type="OrthoDB" id="10265668at2759"/>
<evidence type="ECO:0000313" key="7">
    <source>
        <dbReference type="EMBL" id="KAF9587878.1"/>
    </source>
</evidence>
<protein>
    <recommendedName>
        <fullName evidence="9">Pre-mRNA-processing factor 39</fullName>
    </recommendedName>
</protein>
<feature type="compositionally biased region" description="Polar residues" evidence="6">
    <location>
        <begin position="664"/>
        <end position="675"/>
    </location>
</feature>
<feature type="compositionally biased region" description="Polar residues" evidence="6">
    <location>
        <begin position="582"/>
        <end position="610"/>
    </location>
</feature>
<dbReference type="SUPFAM" id="SSF48452">
    <property type="entry name" value="TPR-like"/>
    <property type="match status" value="1"/>
</dbReference>
<dbReference type="Gene3D" id="1.25.40.10">
    <property type="entry name" value="Tetratricopeptide repeat domain"/>
    <property type="match status" value="2"/>
</dbReference>
<evidence type="ECO:0000256" key="1">
    <source>
        <dbReference type="ARBA" id="ARBA00004123"/>
    </source>
</evidence>
<evidence type="ECO:0000256" key="2">
    <source>
        <dbReference type="ARBA" id="ARBA00022664"/>
    </source>
</evidence>
<dbReference type="GO" id="GO:0030627">
    <property type="term" value="F:pre-mRNA 5'-splice site binding"/>
    <property type="evidence" value="ECO:0007669"/>
    <property type="project" value="TreeGrafter"/>
</dbReference>
<proteinExistence type="predicted"/>
<dbReference type="Pfam" id="PF23240">
    <property type="entry name" value="HAT_PRP39_N"/>
    <property type="match status" value="1"/>
</dbReference>
<keyword evidence="4" id="KW-0508">mRNA splicing</keyword>
<keyword evidence="3" id="KW-0677">Repeat</keyword>
<evidence type="ECO:0008006" key="9">
    <source>
        <dbReference type="Google" id="ProtNLM"/>
    </source>
</evidence>
<accession>A0A835GZ89</accession>
<dbReference type="PANTHER" id="PTHR17204">
    <property type="entry name" value="PRE-MRNA PROCESSING PROTEIN PRP39-RELATED"/>
    <property type="match status" value="1"/>
</dbReference>
<dbReference type="GO" id="GO:0005685">
    <property type="term" value="C:U1 snRNP"/>
    <property type="evidence" value="ECO:0007669"/>
    <property type="project" value="TreeGrafter"/>
</dbReference>
<gene>
    <name evidence="7" type="ORF">IFM89_006132</name>
</gene>
<evidence type="ECO:0000256" key="3">
    <source>
        <dbReference type="ARBA" id="ARBA00022737"/>
    </source>
</evidence>
<comment type="subcellular location">
    <subcellularLocation>
        <location evidence="1">Nucleus</location>
    </subcellularLocation>
</comment>
<dbReference type="AlphaFoldDB" id="A0A835GZ89"/>
<comment type="caution">
    <text evidence="7">The sequence shown here is derived from an EMBL/GenBank/DDBJ whole genome shotgun (WGS) entry which is preliminary data.</text>
</comment>
<dbReference type="GO" id="GO:0000395">
    <property type="term" value="P:mRNA 5'-splice site recognition"/>
    <property type="evidence" value="ECO:0007669"/>
    <property type="project" value="TreeGrafter"/>
</dbReference>
<reference evidence="7 8" key="1">
    <citation type="submission" date="2020-10" db="EMBL/GenBank/DDBJ databases">
        <title>The Coptis chinensis genome and diversification of protoberbering-type alkaloids.</title>
        <authorList>
            <person name="Wang B."/>
            <person name="Shu S."/>
            <person name="Song C."/>
            <person name="Liu Y."/>
        </authorList>
    </citation>
    <scope>NUCLEOTIDE SEQUENCE [LARGE SCALE GENOMIC DNA]</scope>
    <source>
        <strain evidence="7">HL-2020</strain>
        <tissue evidence="7">Leaf</tissue>
    </source>
</reference>
<dbReference type="InterPro" id="IPR003107">
    <property type="entry name" value="HAT"/>
</dbReference>
<dbReference type="SMART" id="SM00386">
    <property type="entry name" value="HAT"/>
    <property type="match status" value="4"/>
</dbReference>
<keyword evidence="5" id="KW-0539">Nucleus</keyword>
<feature type="compositionally biased region" description="Polar residues" evidence="6">
    <location>
        <begin position="624"/>
        <end position="644"/>
    </location>
</feature>
<evidence type="ECO:0000256" key="5">
    <source>
        <dbReference type="ARBA" id="ARBA00023242"/>
    </source>
</evidence>
<dbReference type="Pfam" id="PF23241">
    <property type="entry name" value="HAT_PRP39_C"/>
    <property type="match status" value="1"/>
</dbReference>
<dbReference type="EMBL" id="JADFTS010000009">
    <property type="protein sequence ID" value="KAF9587878.1"/>
    <property type="molecule type" value="Genomic_DNA"/>
</dbReference>
<keyword evidence="2" id="KW-0507">mRNA processing</keyword>
<dbReference type="InterPro" id="IPR011990">
    <property type="entry name" value="TPR-like_helical_dom_sf"/>
</dbReference>
<dbReference type="FunFam" id="1.25.40.10:FF:000159">
    <property type="entry name" value="Tetratricopeptide repeat (TPR)-like superfamily protein"/>
    <property type="match status" value="1"/>
</dbReference>
<dbReference type="PANTHER" id="PTHR17204:SF26">
    <property type="entry name" value="PRE-MRNA-PROCESSING FACTOR 39-2"/>
    <property type="match status" value="1"/>
</dbReference>
<name>A0A835GZ89_9MAGN</name>
<evidence type="ECO:0000256" key="4">
    <source>
        <dbReference type="ARBA" id="ARBA00023187"/>
    </source>
</evidence>
<dbReference type="GO" id="GO:0071004">
    <property type="term" value="C:U2-type prespliceosome"/>
    <property type="evidence" value="ECO:0007669"/>
    <property type="project" value="TreeGrafter"/>
</dbReference>
<feature type="compositionally biased region" description="Basic and acidic residues" evidence="6">
    <location>
        <begin position="564"/>
        <end position="577"/>
    </location>
</feature>
<feature type="region of interest" description="Disordered" evidence="6">
    <location>
        <begin position="737"/>
        <end position="761"/>
    </location>
</feature>
<keyword evidence="8" id="KW-1185">Reference proteome</keyword>
<organism evidence="7 8">
    <name type="scientific">Coptis chinensis</name>
    <dbReference type="NCBI Taxonomy" id="261450"/>
    <lineage>
        <taxon>Eukaryota</taxon>
        <taxon>Viridiplantae</taxon>
        <taxon>Streptophyta</taxon>
        <taxon>Embryophyta</taxon>
        <taxon>Tracheophyta</taxon>
        <taxon>Spermatophyta</taxon>
        <taxon>Magnoliopsida</taxon>
        <taxon>Ranunculales</taxon>
        <taxon>Ranunculaceae</taxon>
        <taxon>Coptidoideae</taxon>
        <taxon>Coptis</taxon>
    </lineage>
</organism>
<evidence type="ECO:0000256" key="6">
    <source>
        <dbReference type="SAM" id="MobiDB-lite"/>
    </source>
</evidence>
<sequence>MPISEQSAQFNNHVGSDEIFDTWTSLIAEVEKTSPGDVEKISSVYDSFLSEFPLCYGYWRKYAGHKARLCIVDKVVEVYERAVQSATYCVELWVDYCSFSMLLFEDPENVRSFKKLAAIWEEELNLQSNDAAEVQSDPIPNGEITHVKTYDDEDISFVIKDLLDPTIGLRRLSALQKYLFTGELFFQNASDLDAKICFFETRIGRPYFHVKPLDVSQIENWHQYLDFVEMQGDFDWTVKLHERCLIPCANYPEFWMRYVEFMETKGGREIANFALVRATQVFMKRVPAIHLLCARFKEKIGDALGTRAVFRQCDSELSSDLVENVTREANMEKRLGNPAAAFKVYEEALEMAIEKQKSHIFSVLSVNFSRFKYMVTGSVDAARDVLIKGIQHLPHCKVLIEGLLNFETMHNGRKQVDVVDSIVSKAISPGPDASHGLSNEDSRRYIKTLYREGRHDVVISLPHTVSGDETPHISVLALQPDQKSSVPENTDIQPDIAPVFESQLVCIDSTMEKLQPLASPKIVEQSGEDVSKQNEETSNLLNEVAVDRQVLVTAQEFPEGANEVQKKADCEPNDDLRPPSLDTLSINSQNDETQDYNPTTSHNCGTLRSNGRTERDGDYPDGVSLSNLACTQSSGQAHAQSDCSPQKIPSDLSSQKRHRRSQRAIPTSHTSNRSVGNEENRYRKNYGEALVDARSGILVSPKTQQPQQLQAYPQPQSVVLSRAPTPCKEPCQVQGTTELNIEAAGPSMSPPQPQQNPPSNE</sequence>
<dbReference type="InterPro" id="IPR059164">
    <property type="entry name" value="HAT_PRP39_C"/>
</dbReference>
<feature type="compositionally biased region" description="Pro residues" evidence="6">
    <location>
        <begin position="748"/>
        <end position="761"/>
    </location>
</feature>
<feature type="region of interest" description="Disordered" evidence="6">
    <location>
        <begin position="560"/>
        <end position="680"/>
    </location>
</feature>
<dbReference type="GO" id="GO:0000243">
    <property type="term" value="C:commitment complex"/>
    <property type="evidence" value="ECO:0007669"/>
    <property type="project" value="TreeGrafter"/>
</dbReference>